<reference evidence="1 2" key="1">
    <citation type="journal article" date="2016" name="Mol. Biol. Evol.">
        <title>Comparative Genomics of Early-Diverging Mushroom-Forming Fungi Provides Insights into the Origins of Lignocellulose Decay Capabilities.</title>
        <authorList>
            <person name="Nagy L.G."/>
            <person name="Riley R."/>
            <person name="Tritt A."/>
            <person name="Adam C."/>
            <person name="Daum C."/>
            <person name="Floudas D."/>
            <person name="Sun H."/>
            <person name="Yadav J.S."/>
            <person name="Pangilinan J."/>
            <person name="Larsson K.H."/>
            <person name="Matsuura K."/>
            <person name="Barry K."/>
            <person name="Labutti K."/>
            <person name="Kuo R."/>
            <person name="Ohm R.A."/>
            <person name="Bhattacharya S.S."/>
            <person name="Shirouzu T."/>
            <person name="Yoshinaga Y."/>
            <person name="Martin F.M."/>
            <person name="Grigoriev I.V."/>
            <person name="Hibbett D.S."/>
        </authorList>
    </citation>
    <scope>NUCLEOTIDE SEQUENCE [LARGE SCALE GENOMIC DNA]</scope>
    <source>
        <strain evidence="1 2">HHB10207 ss-3</strain>
    </source>
</reference>
<evidence type="ECO:0000313" key="2">
    <source>
        <dbReference type="Proteomes" id="UP000076798"/>
    </source>
</evidence>
<evidence type="ECO:0000313" key="1">
    <source>
        <dbReference type="EMBL" id="KZT31276.1"/>
    </source>
</evidence>
<gene>
    <name evidence="1" type="ORF">SISSUDRAFT_960140</name>
</gene>
<dbReference type="EMBL" id="KV428682">
    <property type="protein sequence ID" value="KZT31276.1"/>
    <property type="molecule type" value="Genomic_DNA"/>
</dbReference>
<dbReference type="OrthoDB" id="2680265at2759"/>
<organism evidence="1 2">
    <name type="scientific">Sistotremastrum suecicum HHB10207 ss-3</name>
    <dbReference type="NCBI Taxonomy" id="1314776"/>
    <lineage>
        <taxon>Eukaryota</taxon>
        <taxon>Fungi</taxon>
        <taxon>Dikarya</taxon>
        <taxon>Basidiomycota</taxon>
        <taxon>Agaricomycotina</taxon>
        <taxon>Agaricomycetes</taxon>
        <taxon>Sistotremastrales</taxon>
        <taxon>Sistotremastraceae</taxon>
        <taxon>Sistotremastrum</taxon>
    </lineage>
</organism>
<protein>
    <submittedName>
        <fullName evidence="1">Uncharacterized protein</fullName>
    </submittedName>
</protein>
<dbReference type="InterPro" id="IPR046521">
    <property type="entry name" value="DUF6698"/>
</dbReference>
<dbReference type="Pfam" id="PF20414">
    <property type="entry name" value="DUF6698"/>
    <property type="match status" value="1"/>
</dbReference>
<keyword evidence="2" id="KW-1185">Reference proteome</keyword>
<name>A0A165WKR8_9AGAM</name>
<dbReference type="STRING" id="1314776.A0A165WKR8"/>
<feature type="non-terminal residue" evidence="1">
    <location>
        <position position="1"/>
    </location>
</feature>
<sequence>ADDWPLLVYQNGQYDEIDPSAGVFRNEALIQVCKYIFLGPSSIKNNGNSRSTRKSNADKHEMKTINVAVIAYCCLLVC</sequence>
<proteinExistence type="predicted"/>
<accession>A0A165WKR8</accession>
<dbReference type="AlphaFoldDB" id="A0A165WKR8"/>
<feature type="non-terminal residue" evidence="1">
    <location>
        <position position="78"/>
    </location>
</feature>
<dbReference type="Proteomes" id="UP000076798">
    <property type="component" value="Unassembled WGS sequence"/>
</dbReference>